<dbReference type="PANTHER" id="PTHR42280">
    <property type="entry name" value="CITG FAMILY PROTEIN"/>
    <property type="match status" value="1"/>
</dbReference>
<dbReference type="Gene3D" id="1.10.4200.10">
    <property type="entry name" value="Triphosphoribosyl-dephospho-CoA protein"/>
    <property type="match status" value="1"/>
</dbReference>
<comment type="caution">
    <text evidence="1">The sequence shown here is derived from an EMBL/GenBank/DDBJ whole genome shotgun (WGS) entry which is preliminary data.</text>
</comment>
<reference evidence="1" key="1">
    <citation type="journal article" date="2021" name="Front. Microbiol.">
        <title>Comprehensive Comparative Genomics and Phenotyping of Methylobacterium Species.</title>
        <authorList>
            <person name="Alessa O."/>
            <person name="Ogura Y."/>
            <person name="Fujitani Y."/>
            <person name="Takami H."/>
            <person name="Hayashi T."/>
            <person name="Sahin N."/>
            <person name="Tani A."/>
        </authorList>
    </citation>
    <scope>NUCLEOTIDE SEQUENCE</scope>
    <source>
        <strain evidence="1">DSM 23632</strain>
    </source>
</reference>
<protein>
    <submittedName>
        <fullName evidence="1">2-(5''-triphosphoribosyl)-3'-dephosphocoenzyme-A synthase</fullName>
    </submittedName>
</protein>
<organism evidence="1 2">
    <name type="scientific">Methylobacterium trifolii</name>
    <dbReference type="NCBI Taxonomy" id="1003092"/>
    <lineage>
        <taxon>Bacteria</taxon>
        <taxon>Pseudomonadati</taxon>
        <taxon>Pseudomonadota</taxon>
        <taxon>Alphaproteobacteria</taxon>
        <taxon>Hyphomicrobiales</taxon>
        <taxon>Methylobacteriaceae</taxon>
        <taxon>Methylobacterium</taxon>
    </lineage>
</organism>
<evidence type="ECO:0000313" key="1">
    <source>
        <dbReference type="EMBL" id="GJE60290.1"/>
    </source>
</evidence>
<accession>A0ABQ4U383</accession>
<sequence length="286" mass="29571">MALAPGLVATLYRAACLAELDALKPGNVHAFAPGHRMEVADFVASADASAPALAQAGAGVGARVRGGVAATMRTVGQNTNLGILLLCAPLAVAAERGTGPGDVLARLDKADSAGIFAAIRLANPGGLGDSVRHDVAGAAPDSLLEAMREAAPRDRIARAYVTDLSDIRTIGLPALEAARAAGLDAVWCTTAVHLAYLRGVPDSHVARKHGRDMAETVRREAETVVAGLDLATRPTRELLAFDRSLKDRHINPGTSADFTVATLFWDALAAAGANLDPDARTRRATP</sequence>
<name>A0ABQ4U383_9HYPH</name>
<proteinExistence type="predicted"/>
<dbReference type="EMBL" id="BPRB01000124">
    <property type="protein sequence ID" value="GJE60290.1"/>
    <property type="molecule type" value="Genomic_DNA"/>
</dbReference>
<reference evidence="1" key="2">
    <citation type="submission" date="2021-08" db="EMBL/GenBank/DDBJ databases">
        <authorList>
            <person name="Tani A."/>
            <person name="Ola A."/>
            <person name="Ogura Y."/>
            <person name="Katsura K."/>
            <person name="Hayashi T."/>
        </authorList>
    </citation>
    <scope>NUCLEOTIDE SEQUENCE</scope>
    <source>
        <strain evidence="1">DSM 23632</strain>
    </source>
</reference>
<dbReference type="RefSeq" id="WP_238182832.1">
    <property type="nucleotide sequence ID" value="NZ_BPRB01000124.1"/>
</dbReference>
<dbReference type="InterPro" id="IPR002736">
    <property type="entry name" value="CitG"/>
</dbReference>
<dbReference type="Proteomes" id="UP001055057">
    <property type="component" value="Unassembled WGS sequence"/>
</dbReference>
<evidence type="ECO:0000313" key="2">
    <source>
        <dbReference type="Proteomes" id="UP001055057"/>
    </source>
</evidence>
<dbReference type="Pfam" id="PF01874">
    <property type="entry name" value="CitG"/>
    <property type="match status" value="1"/>
</dbReference>
<dbReference type="PANTHER" id="PTHR42280:SF1">
    <property type="entry name" value="CITG FAMILY PROTEIN"/>
    <property type="match status" value="1"/>
</dbReference>
<keyword evidence="2" id="KW-1185">Reference proteome</keyword>
<gene>
    <name evidence="1" type="primary">mdcB</name>
    <name evidence="1" type="ORF">MPOCJGCO_2401</name>
</gene>